<evidence type="ECO:0000259" key="4">
    <source>
        <dbReference type="Pfam" id="PF13525"/>
    </source>
</evidence>
<feature type="domain" description="Outer membrane lipoprotein BamD-like" evidence="4">
    <location>
        <begin position="33"/>
        <end position="227"/>
    </location>
</feature>
<sequence>MKNLSKLAFIFLFICLIISCSQNNQNVKNINSETPENLYALAMQDLEKENYEKAKVLFDEIEFNFPLSNEAIQSQIMTAFIEYAQMNYDEAIFKLNRIINRYPSHKNIDYAYYLKAICNFEQIENEYLDGSYNTEALESFNQVINRFPESKYARDSEQKIILIKANIAAKHMDIALFYLKQKKYLAAMRRYKKVIDDHSKSKFTPEALHRLVEIYYSLGMIEDAKKTASVIGYNYPDSKWYRYSYELVGSDNDDKINDKSFFGKISNLLTRDDEKN</sequence>
<gene>
    <name evidence="5" type="ORF">METZ01_LOCUS72662</name>
</gene>
<name>A0A381TWF4_9ZZZZ</name>
<dbReference type="NCBIfam" id="TIGR03302">
    <property type="entry name" value="OM_YfiO"/>
    <property type="match status" value="1"/>
</dbReference>
<dbReference type="Gene3D" id="1.25.40.10">
    <property type="entry name" value="Tetratricopeptide repeat domain"/>
    <property type="match status" value="1"/>
</dbReference>
<dbReference type="InterPro" id="IPR017689">
    <property type="entry name" value="BamD"/>
</dbReference>
<accession>A0A381TWF4</accession>
<organism evidence="5">
    <name type="scientific">marine metagenome</name>
    <dbReference type="NCBI Taxonomy" id="408172"/>
    <lineage>
        <taxon>unclassified sequences</taxon>
        <taxon>metagenomes</taxon>
        <taxon>ecological metagenomes</taxon>
    </lineage>
</organism>
<dbReference type="EMBL" id="UINC01005206">
    <property type="protein sequence ID" value="SVA19808.1"/>
    <property type="molecule type" value="Genomic_DNA"/>
</dbReference>
<dbReference type="AlphaFoldDB" id="A0A381TWF4"/>
<keyword evidence="3" id="KW-0998">Cell outer membrane</keyword>
<protein>
    <recommendedName>
        <fullName evidence="4">Outer membrane lipoprotein BamD-like domain-containing protein</fullName>
    </recommendedName>
</protein>
<dbReference type="CDD" id="cd15830">
    <property type="entry name" value="BamD"/>
    <property type="match status" value="1"/>
</dbReference>
<dbReference type="InterPro" id="IPR039565">
    <property type="entry name" value="BamD-like"/>
</dbReference>
<dbReference type="SUPFAM" id="SSF48452">
    <property type="entry name" value="TPR-like"/>
    <property type="match status" value="2"/>
</dbReference>
<keyword evidence="1" id="KW-0732">Signal</keyword>
<evidence type="ECO:0000256" key="1">
    <source>
        <dbReference type="ARBA" id="ARBA00022729"/>
    </source>
</evidence>
<dbReference type="InterPro" id="IPR011990">
    <property type="entry name" value="TPR-like_helical_dom_sf"/>
</dbReference>
<dbReference type="HAMAP" id="MF_00922">
    <property type="entry name" value="OM_assembly_BamD"/>
    <property type="match status" value="1"/>
</dbReference>
<dbReference type="Pfam" id="PF13525">
    <property type="entry name" value="YfiO"/>
    <property type="match status" value="1"/>
</dbReference>
<reference evidence="5" key="1">
    <citation type="submission" date="2018-05" db="EMBL/GenBank/DDBJ databases">
        <authorList>
            <person name="Lanie J.A."/>
            <person name="Ng W.-L."/>
            <person name="Kazmierczak K.M."/>
            <person name="Andrzejewski T.M."/>
            <person name="Davidsen T.M."/>
            <person name="Wayne K.J."/>
            <person name="Tettelin H."/>
            <person name="Glass J.I."/>
            <person name="Rusch D."/>
            <person name="Podicherti R."/>
            <person name="Tsui H.-C.T."/>
            <person name="Winkler M.E."/>
        </authorList>
    </citation>
    <scope>NUCLEOTIDE SEQUENCE</scope>
</reference>
<evidence type="ECO:0000256" key="2">
    <source>
        <dbReference type="ARBA" id="ARBA00023136"/>
    </source>
</evidence>
<proteinExistence type="inferred from homology"/>
<evidence type="ECO:0000313" key="5">
    <source>
        <dbReference type="EMBL" id="SVA19808.1"/>
    </source>
</evidence>
<dbReference type="PROSITE" id="PS51257">
    <property type="entry name" value="PROKAR_LIPOPROTEIN"/>
    <property type="match status" value="1"/>
</dbReference>
<keyword evidence="2" id="KW-0472">Membrane</keyword>
<evidence type="ECO:0000256" key="3">
    <source>
        <dbReference type="ARBA" id="ARBA00023237"/>
    </source>
</evidence>